<keyword evidence="1" id="KW-0175">Coiled coil</keyword>
<dbReference type="Proteomes" id="UP000671862">
    <property type="component" value="Chromosome"/>
</dbReference>
<keyword evidence="3" id="KW-1185">Reference proteome</keyword>
<dbReference type="EMBL" id="CP071446">
    <property type="protein sequence ID" value="QTA37719.1"/>
    <property type="molecule type" value="Genomic_DNA"/>
</dbReference>
<organism evidence="2 3">
    <name type="scientific">Thermosipho ferrireducens</name>
    <dbReference type="NCBI Taxonomy" id="2571116"/>
    <lineage>
        <taxon>Bacteria</taxon>
        <taxon>Thermotogati</taxon>
        <taxon>Thermotogota</taxon>
        <taxon>Thermotogae</taxon>
        <taxon>Thermotogales</taxon>
        <taxon>Fervidobacteriaceae</taxon>
        <taxon>Thermosipho</taxon>
    </lineage>
</organism>
<name>A0ABX7S5C1_9BACT</name>
<feature type="coiled-coil region" evidence="1">
    <location>
        <begin position="20"/>
        <end position="57"/>
    </location>
</feature>
<proteinExistence type="predicted"/>
<reference evidence="2 3" key="1">
    <citation type="submission" date="2021-03" db="EMBL/GenBank/DDBJ databases">
        <title>Thermosipho ferrireducens sp.nov., an anaerobic thermophilic iron-reducing bacterium isolated from a deep-sea hydrothermal sulfide deposits.</title>
        <authorList>
            <person name="Zeng X."/>
            <person name="Chen Y."/>
            <person name="Shao Z."/>
        </authorList>
    </citation>
    <scope>NUCLEOTIDE SEQUENCE [LARGE SCALE GENOMIC DNA]</scope>
    <source>
        <strain evidence="2 3">JL129W03</strain>
    </source>
</reference>
<gene>
    <name evidence="2" type="ORF">JYK00_08325</name>
</gene>
<evidence type="ECO:0000256" key="1">
    <source>
        <dbReference type="SAM" id="Coils"/>
    </source>
</evidence>
<evidence type="ECO:0000313" key="3">
    <source>
        <dbReference type="Proteomes" id="UP000671862"/>
    </source>
</evidence>
<dbReference type="RefSeq" id="WP_207566443.1">
    <property type="nucleotide sequence ID" value="NZ_CP071446.1"/>
</dbReference>
<dbReference type="Pfam" id="PF16258">
    <property type="entry name" value="DUF4912"/>
    <property type="match status" value="1"/>
</dbReference>
<evidence type="ECO:0000313" key="2">
    <source>
        <dbReference type="EMBL" id="QTA37719.1"/>
    </source>
</evidence>
<accession>A0ABX7S5C1</accession>
<protein>
    <submittedName>
        <fullName evidence="2">DUF4912 domain-containing protein</fullName>
    </submittedName>
</protein>
<sequence>MSKKNEVTQLKDWLNTNPTIQELKKMAKDLGLRVKRMMKKREVIKLFEQYIEELENREKSPSSSSSQIKPSYEKEIKPLERKEITLPETYGKDKLILMPVNPNWIHIYWDFSIRTQKILSDLPYGSRTALRIYDVTYIRFDGNNAHRTFELIVDVRKTKNYYFNVPMPDANYLAELGYITKDRRFVPLLRSNVCKTPANSPSPSSRERWLDIRKKRKIVTPSQGPVIKEIEHVAGSMFGINREIIHQAVSGEGMLWQLISILRSGRGI</sequence>
<dbReference type="InterPro" id="IPR032585">
    <property type="entry name" value="DUF4912"/>
</dbReference>